<evidence type="ECO:0000259" key="2">
    <source>
        <dbReference type="PROSITE" id="PS50234"/>
    </source>
</evidence>
<feature type="chain" id="PRO_5038958630" evidence="1">
    <location>
        <begin position="35"/>
        <end position="255"/>
    </location>
</feature>
<proteinExistence type="predicted"/>
<dbReference type="SUPFAM" id="SSF53300">
    <property type="entry name" value="vWA-like"/>
    <property type="match status" value="1"/>
</dbReference>
<dbReference type="EMBL" id="AFHQ01000029">
    <property type="protein sequence ID" value="EGK60701.1"/>
    <property type="molecule type" value="Genomic_DNA"/>
</dbReference>
<gene>
    <name evidence="3" type="ORF">HMPREF9081_1082</name>
</gene>
<dbReference type="PROSITE" id="PS50234">
    <property type="entry name" value="VWFA"/>
    <property type="match status" value="1"/>
</dbReference>
<dbReference type="STRING" id="888060.HMPREF9081_1082"/>
<dbReference type="InterPro" id="IPR002035">
    <property type="entry name" value="VWF_A"/>
</dbReference>
<dbReference type="AlphaFoldDB" id="F5RLE6"/>
<sequence>MLLFLFCKGGSVMWKKIQFVLFACVLSMVFVSVAATQAEAAAKAAEKPERIELVLILDKSGSMQGLESDTIGGFNSMIEKQKALDVPVRVTTVLFNDKTDVLYESRNIGAVKPLTDKEYEVGGTTALLDAVGSTILNVEREPVVKTKGTKVIFVIITDGMENASTEFTKPKVKQMISDKQEKAGWDFVYLGANIDAAEEAGAIGVDRANAVTYRNTESGVRANYDAVSAFVEEAAAPSTAEKGLWRSRVETDTSK</sequence>
<dbReference type="Gene3D" id="3.40.50.410">
    <property type="entry name" value="von Willebrand factor, type A domain"/>
    <property type="match status" value="1"/>
</dbReference>
<evidence type="ECO:0000313" key="4">
    <source>
        <dbReference type="Proteomes" id="UP000004067"/>
    </source>
</evidence>
<reference evidence="3 4" key="1">
    <citation type="submission" date="2011-04" db="EMBL/GenBank/DDBJ databases">
        <authorList>
            <person name="Muzny D."/>
            <person name="Qin X."/>
            <person name="Deng J."/>
            <person name="Jiang H."/>
            <person name="Liu Y."/>
            <person name="Qu J."/>
            <person name="Song X.-Z."/>
            <person name="Zhang L."/>
            <person name="Thornton R."/>
            <person name="Coyle M."/>
            <person name="Francisco L."/>
            <person name="Jackson L."/>
            <person name="Javaid M."/>
            <person name="Korchina V."/>
            <person name="Kovar C."/>
            <person name="Mata R."/>
            <person name="Mathew T."/>
            <person name="Ngo R."/>
            <person name="Nguyen L."/>
            <person name="Nguyen N."/>
            <person name="Okwuonu G."/>
            <person name="Ongeri F."/>
            <person name="Pham C."/>
            <person name="Simmons D."/>
            <person name="Wilczek-Boney K."/>
            <person name="Hale W."/>
            <person name="Jakkamsetti A."/>
            <person name="Pham P."/>
            <person name="Ruth R."/>
            <person name="San Lucas F."/>
            <person name="Warren J."/>
            <person name="Zhang J."/>
            <person name="Zhao Z."/>
            <person name="Zhou C."/>
            <person name="Zhu D."/>
            <person name="Lee S."/>
            <person name="Bess C."/>
            <person name="Blankenburg K."/>
            <person name="Forbes L."/>
            <person name="Fu Q."/>
            <person name="Gubbala S."/>
            <person name="Hirani K."/>
            <person name="Jayaseelan J.C."/>
            <person name="Lara F."/>
            <person name="Munidasa M."/>
            <person name="Palculict T."/>
            <person name="Patil S."/>
            <person name="Pu L.-L."/>
            <person name="Saada N."/>
            <person name="Tang L."/>
            <person name="Weissenberger G."/>
            <person name="Zhu Y."/>
            <person name="Hemphill L."/>
            <person name="Shang Y."/>
            <person name="Youmans B."/>
            <person name="Ayvaz T."/>
            <person name="Ross M."/>
            <person name="Santibanez J."/>
            <person name="Aqrawi P."/>
            <person name="Gross S."/>
            <person name="Joshi V."/>
            <person name="Fowler G."/>
            <person name="Nazareth L."/>
            <person name="Reid J."/>
            <person name="Worley K."/>
            <person name="Petrosino J."/>
            <person name="Highlander S."/>
            <person name="Gibbs R."/>
        </authorList>
    </citation>
    <scope>NUCLEOTIDE SEQUENCE [LARGE SCALE GENOMIC DNA]</scope>
    <source>
        <strain evidence="3 4">DSM 2778</strain>
    </source>
</reference>
<dbReference type="eggNOG" id="COG2304">
    <property type="taxonomic scope" value="Bacteria"/>
</dbReference>
<protein>
    <submittedName>
        <fullName evidence="3">von Willebrand factor type A domain protein</fullName>
    </submittedName>
</protein>
<keyword evidence="1" id="KW-0732">Signal</keyword>
<feature type="signal peptide" evidence="1">
    <location>
        <begin position="1"/>
        <end position="34"/>
    </location>
</feature>
<dbReference type="InterPro" id="IPR036465">
    <property type="entry name" value="vWFA_dom_sf"/>
</dbReference>
<evidence type="ECO:0000256" key="1">
    <source>
        <dbReference type="SAM" id="SignalP"/>
    </source>
</evidence>
<feature type="domain" description="VWFA" evidence="2">
    <location>
        <begin position="52"/>
        <end position="234"/>
    </location>
</feature>
<comment type="caution">
    <text evidence="3">The sequence shown here is derived from an EMBL/GenBank/DDBJ whole genome shotgun (WGS) entry which is preliminary data.</text>
</comment>
<dbReference type="Proteomes" id="UP000004067">
    <property type="component" value="Unassembled WGS sequence"/>
</dbReference>
<name>F5RLE6_9FIRM</name>
<dbReference type="HOGENOM" id="CLU_080398_1_0_9"/>
<evidence type="ECO:0000313" key="3">
    <source>
        <dbReference type="EMBL" id="EGK60701.1"/>
    </source>
</evidence>
<keyword evidence="4" id="KW-1185">Reference proteome</keyword>
<accession>F5RLE6</accession>
<organism evidence="3 4">
    <name type="scientific">Centipeda periodontii DSM 2778</name>
    <dbReference type="NCBI Taxonomy" id="888060"/>
    <lineage>
        <taxon>Bacteria</taxon>
        <taxon>Bacillati</taxon>
        <taxon>Bacillota</taxon>
        <taxon>Negativicutes</taxon>
        <taxon>Selenomonadales</taxon>
        <taxon>Selenomonadaceae</taxon>
        <taxon>Centipeda</taxon>
    </lineage>
</organism>